<dbReference type="Pfam" id="PF01475">
    <property type="entry name" value="FUR"/>
    <property type="match status" value="1"/>
</dbReference>
<dbReference type="FunFam" id="3.30.1490.190:FF:000001">
    <property type="entry name" value="Ferric uptake regulation protein"/>
    <property type="match status" value="1"/>
</dbReference>
<comment type="subcellular location">
    <subcellularLocation>
        <location evidence="1">Cytoplasm</location>
    </subcellularLocation>
</comment>
<feature type="binding site" evidence="14">
    <location>
        <position position="97"/>
    </location>
    <ligand>
        <name>Fe cation</name>
        <dbReference type="ChEBI" id="CHEBI:24875"/>
    </ligand>
</feature>
<sequence length="154" mass="17840">MSSFQDPSDETTLTNRFRDSGIQVTPQRLTIAGTLFRSGKHISAEELYLLVREKNPRIGLATIYRTLHILKEKGLVEEHRFNDEFSRYEVKNSTHHDHLICIECGTVVEFGQPVIEHLQDLAAEEKNFTIVSHKLEIYGICKDCRDRKASRKQR</sequence>
<keyword evidence="10" id="KW-0805">Transcription regulation</keyword>
<feature type="binding site" evidence="13">
    <location>
        <position position="104"/>
    </location>
    <ligand>
        <name>Zn(2+)</name>
        <dbReference type="ChEBI" id="CHEBI:29105"/>
    </ligand>
</feature>
<evidence type="ECO:0000313" key="15">
    <source>
        <dbReference type="EMBL" id="AIA29880.1"/>
    </source>
</evidence>
<dbReference type="InterPro" id="IPR036388">
    <property type="entry name" value="WH-like_DNA-bd_sf"/>
</dbReference>
<reference evidence="15 16" key="2">
    <citation type="journal article" date="2015" name="Biomed. Res. Int.">
        <title>Effects of Arsenite Resistance on the Growth and Functional Gene Expression of Leptospirillum ferriphilum and Acidithiobacillus thiooxidans in Pure Culture and Coculture.</title>
        <authorList>
            <person name="Jiang H."/>
            <person name="Liang Y."/>
            <person name="Yin H."/>
            <person name="Xiao Y."/>
            <person name="Guo X."/>
            <person name="Xu Y."/>
            <person name="Hu Q."/>
            <person name="Liu H."/>
            <person name="Liu X."/>
        </authorList>
    </citation>
    <scope>NUCLEOTIDE SEQUENCE [LARGE SCALE GENOMIC DNA]</scope>
    <source>
        <strain evidence="15 16">YSK</strain>
    </source>
</reference>
<dbReference type="Proteomes" id="UP000027059">
    <property type="component" value="Chromosome"/>
</dbReference>
<dbReference type="SUPFAM" id="SSF46785">
    <property type="entry name" value="Winged helix' DNA-binding domain"/>
    <property type="match status" value="1"/>
</dbReference>
<feature type="binding site" evidence="14">
    <location>
        <position position="116"/>
    </location>
    <ligand>
        <name>Fe cation</name>
        <dbReference type="ChEBI" id="CHEBI:24875"/>
    </ligand>
</feature>
<comment type="subunit">
    <text evidence="3">Homodimer.</text>
</comment>
<evidence type="ECO:0000256" key="7">
    <source>
        <dbReference type="ARBA" id="ARBA00022723"/>
    </source>
</evidence>
<evidence type="ECO:0000256" key="9">
    <source>
        <dbReference type="ARBA" id="ARBA00023004"/>
    </source>
</evidence>
<keyword evidence="5" id="KW-0963">Cytoplasm</keyword>
<dbReference type="RefSeq" id="WP_014959897.1">
    <property type="nucleotide sequence ID" value="NZ_CP007243.1"/>
</dbReference>
<accession>A0A059XS66</accession>
<dbReference type="GO" id="GO:1900376">
    <property type="term" value="P:regulation of secondary metabolite biosynthetic process"/>
    <property type="evidence" value="ECO:0007669"/>
    <property type="project" value="TreeGrafter"/>
</dbReference>
<dbReference type="EMBL" id="CP007243">
    <property type="protein sequence ID" value="AIA29880.1"/>
    <property type="molecule type" value="Genomic_DNA"/>
</dbReference>
<gene>
    <name evidence="15" type="ORF">Y981_00705</name>
</gene>
<evidence type="ECO:0000256" key="5">
    <source>
        <dbReference type="ARBA" id="ARBA00022490"/>
    </source>
</evidence>
<comment type="cofactor">
    <cofactor evidence="14">
        <name>Mn(2+)</name>
        <dbReference type="ChEBI" id="CHEBI:29035"/>
    </cofactor>
    <cofactor evidence="14">
        <name>Fe(2+)</name>
        <dbReference type="ChEBI" id="CHEBI:29033"/>
    </cofactor>
    <text evidence="14">Binds 1 Mn(2+) or Fe(2+) ion per subunit.</text>
</comment>
<dbReference type="GO" id="GO:0008270">
    <property type="term" value="F:zinc ion binding"/>
    <property type="evidence" value="ECO:0007669"/>
    <property type="project" value="TreeGrafter"/>
</dbReference>
<feature type="binding site" evidence="14">
    <location>
        <position position="95"/>
    </location>
    <ligand>
        <name>Fe cation</name>
        <dbReference type="ChEBI" id="CHEBI:24875"/>
    </ligand>
</feature>
<evidence type="ECO:0000256" key="11">
    <source>
        <dbReference type="ARBA" id="ARBA00023125"/>
    </source>
</evidence>
<comment type="cofactor">
    <cofactor evidence="13">
        <name>Zn(2+)</name>
        <dbReference type="ChEBI" id="CHEBI:29105"/>
    </cofactor>
    <text evidence="13">Binds 1 zinc ion per subunit.</text>
</comment>
<evidence type="ECO:0000256" key="6">
    <source>
        <dbReference type="ARBA" id="ARBA00022491"/>
    </source>
</evidence>
<protein>
    <recommendedName>
        <fullName evidence="4">Ferric uptake regulation protein</fullName>
    </recommendedName>
</protein>
<dbReference type="GO" id="GO:0003700">
    <property type="term" value="F:DNA-binding transcription factor activity"/>
    <property type="evidence" value="ECO:0007669"/>
    <property type="project" value="InterPro"/>
</dbReference>
<dbReference type="FunFam" id="1.10.10.10:FF:000007">
    <property type="entry name" value="Ferric uptake regulation protein"/>
    <property type="match status" value="1"/>
</dbReference>
<keyword evidence="9 14" id="KW-0408">Iron</keyword>
<comment type="similarity">
    <text evidence="2">Belongs to the Fur family.</text>
</comment>
<feature type="binding site" evidence="13">
    <location>
        <position position="141"/>
    </location>
    <ligand>
        <name>Zn(2+)</name>
        <dbReference type="ChEBI" id="CHEBI:29105"/>
    </ligand>
</feature>
<dbReference type="KEGG" id="lfp:Y981_00705"/>
<reference evidence="16" key="1">
    <citation type="submission" date="2014-02" db="EMBL/GenBank/DDBJ databases">
        <title>Complete genome sequence and comparative genomic analysis of the nitrogen-fixing bacterium Leptospirillum ferriphilum YSK.</title>
        <authorList>
            <person name="Guo X."/>
            <person name="Yin H."/>
            <person name="Liang Y."/>
            <person name="Hu Q."/>
            <person name="Ma L."/>
            <person name="Xiao Y."/>
            <person name="Zhang X."/>
            <person name="Qiu G."/>
            <person name="Liu X."/>
        </authorList>
    </citation>
    <scope>NUCLEOTIDE SEQUENCE [LARGE SCALE GENOMIC DNA]</scope>
    <source>
        <strain evidence="16">YSK</strain>
    </source>
</reference>
<keyword evidence="7 13" id="KW-0479">Metal-binding</keyword>
<name>A0A059XS66_9BACT</name>
<keyword evidence="16" id="KW-1185">Reference proteome</keyword>
<dbReference type="CDD" id="cd07153">
    <property type="entry name" value="Fur_like"/>
    <property type="match status" value="1"/>
</dbReference>
<evidence type="ECO:0000256" key="14">
    <source>
        <dbReference type="PIRSR" id="PIRSR602481-2"/>
    </source>
</evidence>
<dbReference type="Gene3D" id="3.30.1490.190">
    <property type="match status" value="1"/>
</dbReference>
<keyword evidence="11" id="KW-0238">DNA-binding</keyword>
<keyword evidence="12" id="KW-0804">Transcription</keyword>
<evidence type="ECO:0000256" key="13">
    <source>
        <dbReference type="PIRSR" id="PIRSR602481-1"/>
    </source>
</evidence>
<organism evidence="15 16">
    <name type="scientific">Leptospirillum ferriphilum YSK</name>
    <dbReference type="NCBI Taxonomy" id="1441628"/>
    <lineage>
        <taxon>Bacteria</taxon>
        <taxon>Pseudomonadati</taxon>
        <taxon>Nitrospirota</taxon>
        <taxon>Nitrospiria</taxon>
        <taxon>Nitrospirales</taxon>
        <taxon>Nitrospiraceae</taxon>
        <taxon>Leptospirillum</taxon>
    </lineage>
</organism>
<evidence type="ECO:0000256" key="1">
    <source>
        <dbReference type="ARBA" id="ARBA00004496"/>
    </source>
</evidence>
<evidence type="ECO:0000256" key="8">
    <source>
        <dbReference type="ARBA" id="ARBA00022833"/>
    </source>
</evidence>
<evidence type="ECO:0000256" key="2">
    <source>
        <dbReference type="ARBA" id="ARBA00007957"/>
    </source>
</evidence>
<proteinExistence type="inferred from homology"/>
<evidence type="ECO:0000313" key="16">
    <source>
        <dbReference type="Proteomes" id="UP000027059"/>
    </source>
</evidence>
<keyword evidence="6" id="KW-0678">Repressor</keyword>
<evidence type="ECO:0000256" key="4">
    <source>
        <dbReference type="ARBA" id="ARBA00020910"/>
    </source>
</evidence>
<evidence type="ECO:0000256" key="3">
    <source>
        <dbReference type="ARBA" id="ARBA00011738"/>
    </source>
</evidence>
<dbReference type="HOGENOM" id="CLU_096072_3_1_0"/>
<dbReference type="GO" id="GO:0045892">
    <property type="term" value="P:negative regulation of DNA-templated transcription"/>
    <property type="evidence" value="ECO:0007669"/>
    <property type="project" value="TreeGrafter"/>
</dbReference>
<dbReference type="GO" id="GO:0000976">
    <property type="term" value="F:transcription cis-regulatory region binding"/>
    <property type="evidence" value="ECO:0007669"/>
    <property type="project" value="TreeGrafter"/>
</dbReference>
<dbReference type="OrthoDB" id="8659436at2"/>
<dbReference type="GO" id="GO:0005829">
    <property type="term" value="C:cytosol"/>
    <property type="evidence" value="ECO:0007669"/>
    <property type="project" value="TreeGrafter"/>
</dbReference>
<feature type="binding site" evidence="13">
    <location>
        <position position="144"/>
    </location>
    <ligand>
        <name>Zn(2+)</name>
        <dbReference type="ChEBI" id="CHEBI:29105"/>
    </ligand>
</feature>
<dbReference type="PANTHER" id="PTHR33202:SF2">
    <property type="entry name" value="FERRIC UPTAKE REGULATION PROTEIN"/>
    <property type="match status" value="1"/>
</dbReference>
<dbReference type="Gene3D" id="1.10.10.10">
    <property type="entry name" value="Winged helix-like DNA-binding domain superfamily/Winged helix DNA-binding domain"/>
    <property type="match status" value="1"/>
</dbReference>
<keyword evidence="8 13" id="KW-0862">Zinc</keyword>
<dbReference type="InterPro" id="IPR002481">
    <property type="entry name" value="FUR"/>
</dbReference>
<dbReference type="InterPro" id="IPR036390">
    <property type="entry name" value="WH_DNA-bd_sf"/>
</dbReference>
<feature type="binding site" evidence="14">
    <location>
        <position position="133"/>
    </location>
    <ligand>
        <name>Fe cation</name>
        <dbReference type="ChEBI" id="CHEBI:24875"/>
    </ligand>
</feature>
<evidence type="ECO:0000256" key="12">
    <source>
        <dbReference type="ARBA" id="ARBA00023163"/>
    </source>
</evidence>
<feature type="binding site" evidence="13">
    <location>
        <position position="101"/>
    </location>
    <ligand>
        <name>Zn(2+)</name>
        <dbReference type="ChEBI" id="CHEBI:29105"/>
    </ligand>
</feature>
<evidence type="ECO:0000256" key="10">
    <source>
        <dbReference type="ARBA" id="ARBA00023015"/>
    </source>
</evidence>
<dbReference type="PANTHER" id="PTHR33202">
    <property type="entry name" value="ZINC UPTAKE REGULATION PROTEIN"/>
    <property type="match status" value="1"/>
</dbReference>
<dbReference type="InterPro" id="IPR043135">
    <property type="entry name" value="Fur_C"/>
</dbReference>
<dbReference type="AlphaFoldDB" id="A0A059XS66"/>